<dbReference type="AlphaFoldDB" id="A0A3M8KTP1"/>
<protein>
    <recommendedName>
        <fullName evidence="1">AbiEi antitoxin C-terminal domain-containing protein</fullName>
    </recommendedName>
</protein>
<dbReference type="EMBL" id="RDSR01000028">
    <property type="protein sequence ID" value="RNE56640.1"/>
    <property type="molecule type" value="Genomic_DNA"/>
</dbReference>
<dbReference type="Proteomes" id="UP000279859">
    <property type="component" value="Unassembled WGS sequence"/>
</dbReference>
<feature type="domain" description="AbiEi antitoxin C-terminal" evidence="1">
    <location>
        <begin position="61"/>
        <end position="176"/>
    </location>
</feature>
<reference evidence="2 3" key="1">
    <citation type="submission" date="2018-11" db="EMBL/GenBank/DDBJ databases">
        <title>Cryobacterium sp. nov., isolated from rhizosphere soil of lettuce.</title>
        <authorList>
            <person name="Wang Y."/>
        </authorList>
    </citation>
    <scope>NUCLEOTIDE SEQUENCE [LARGE SCALE GENOMIC DNA]</scope>
    <source>
        <strain evidence="2 3">NEAU-85</strain>
    </source>
</reference>
<evidence type="ECO:0000313" key="3">
    <source>
        <dbReference type="Proteomes" id="UP000279859"/>
    </source>
</evidence>
<gene>
    <name evidence="2" type="ORF">EEJ31_13270</name>
</gene>
<evidence type="ECO:0000259" key="1">
    <source>
        <dbReference type="Pfam" id="PF09407"/>
    </source>
</evidence>
<dbReference type="Gene3D" id="3.40.960.10">
    <property type="entry name" value="VSR Endonuclease"/>
    <property type="match status" value="1"/>
</dbReference>
<keyword evidence="3" id="KW-1185">Reference proteome</keyword>
<dbReference type="InterPro" id="IPR018547">
    <property type="entry name" value="AbiEi_C"/>
</dbReference>
<organism evidence="2 3">
    <name type="scientific">Cryobacterium tepidiphilum</name>
    <dbReference type="NCBI Taxonomy" id="2486026"/>
    <lineage>
        <taxon>Bacteria</taxon>
        <taxon>Bacillati</taxon>
        <taxon>Actinomycetota</taxon>
        <taxon>Actinomycetes</taxon>
        <taxon>Micrococcales</taxon>
        <taxon>Microbacteriaceae</taxon>
        <taxon>Cryobacterium</taxon>
    </lineage>
</organism>
<evidence type="ECO:0000313" key="2">
    <source>
        <dbReference type="EMBL" id="RNE56640.1"/>
    </source>
</evidence>
<sequence length="299" mass="33548">MAKGFSVPIAQSAGVPKHRLQARDLVRPYWGLRAPVDAHLSLLRRCQLLGLALPDHAFFSGATAAALLGLPVPLRFIEPSALLEVAVPHPARAIRRGGARGRRLQMRATDVTARHGIRLTSPTRTWCDLAPALSLAELVAAGDYLIFHKHPIVTSGELAAAVAAHPGRRWRSKLRRALGLLNDHSESPRESILRVIVVTHGFPAPRANVELYDENGRFVARVDLLFEDYREVFEYQGDHHRTDIQQWRRDLSRKAEIESLDYHVTEVSADDLVDVPSLVRRLERNLRRRGWTGHATYDP</sequence>
<accession>A0A3M8KTP1</accession>
<proteinExistence type="predicted"/>
<name>A0A3M8KTP1_9MICO</name>
<dbReference type="Pfam" id="PF09407">
    <property type="entry name" value="AbiEi_1"/>
    <property type="match status" value="1"/>
</dbReference>
<comment type="caution">
    <text evidence="2">The sequence shown here is derived from an EMBL/GenBank/DDBJ whole genome shotgun (WGS) entry which is preliminary data.</text>
</comment>